<feature type="region of interest" description="Disordered" evidence="1">
    <location>
        <begin position="105"/>
        <end position="219"/>
    </location>
</feature>
<dbReference type="Proteomes" id="UP000275846">
    <property type="component" value="Unassembled WGS sequence"/>
</dbReference>
<dbReference type="EMBL" id="UYSU01036135">
    <property type="protein sequence ID" value="VDL97251.1"/>
    <property type="molecule type" value="Genomic_DNA"/>
</dbReference>
<feature type="region of interest" description="Disordered" evidence="1">
    <location>
        <begin position="756"/>
        <end position="799"/>
    </location>
</feature>
<sequence>MLSDSRLNIITLIAEFNGLLIPGSEKRRWTHPQSRLTEDRLNPNQDGKLASFLHQQSMQTPTYLSTLSIPLQIHQGTKEKAEAVQKTASLVKSLTEDVKKLQDPKYFLAQKMNQKNIPEDGNKSKKKNKRNGKNRNKNQTAAESKTNQTSGSKPTIPIKTVNSAADKPTVLPSKPDQQQGASVPNQAQPSKKQRKRRRKSASQPNETVSSTEKVPDSEIIPYLLGQKTGEDVDSDDLEEIEVESLGDPTDESSSDFDISTSDSDEEDDEDDEEEGEQEPPIEPIAEANDLLRALIEPVSTDVFTSDYYGKKPLHLSGGAVREHFRSFFSLSEVATWLYKEHLMFGEDVDLIHSSDEAHITPRPSGRAFQAVVWSHFNVGYSVRFNCPERFSLDLAENLHLLQEVLGGPLSSTLLFANSAFSGSILPDDADCDIFLLQLEGSATLSFKQASDSVTTFTLADKSPAKGNSPKSEVSIESGDVVYIPRKTDYSLTIPAEGHAIQLCFLHYGASIVETRFSEIFAKVVLENQPRFSLLHQIARAGAPAGHRHPFPNLVSATLKFSLLPLFEGVVAALGDTAGMPSASGDAGNAEVSNKKRRSAQDKQAPTGAVKRILTEITDEMTIALLRRTSAPILHPSEAACHVSQQGEIWYDPNDRADSDNEEDVDTPAIPGRVAFGVELEPDTRIRLVRRSAVHLPARLPKGTPTFRNYDMVHHVVYSYPEFVTIDELPGESIDDRILLANKLYDAGLVITDSCLPECPWNDSDSDDDDNEEDEHEVDLDNDHHGEEKEEEEQSDEDNA</sequence>
<feature type="compositionally biased region" description="Acidic residues" evidence="1">
    <location>
        <begin position="763"/>
        <end position="777"/>
    </location>
</feature>
<dbReference type="InterPro" id="IPR049043">
    <property type="entry name" value="WHD_RIOX1"/>
</dbReference>
<dbReference type="Gene3D" id="2.60.120.650">
    <property type="entry name" value="Cupin"/>
    <property type="match status" value="1"/>
</dbReference>
<evidence type="ECO:0000313" key="4">
    <source>
        <dbReference type="EMBL" id="VDL97251.1"/>
    </source>
</evidence>
<evidence type="ECO:0000313" key="5">
    <source>
        <dbReference type="Proteomes" id="UP000275846"/>
    </source>
</evidence>
<accession>A0A183T318</accession>
<feature type="compositionally biased region" description="Acidic residues" evidence="1">
    <location>
        <begin position="788"/>
        <end position="799"/>
    </location>
</feature>
<dbReference type="SUPFAM" id="SSF51197">
    <property type="entry name" value="Clavaminate synthase-like"/>
    <property type="match status" value="1"/>
</dbReference>
<feature type="compositionally biased region" description="Polar residues" evidence="1">
    <location>
        <begin position="175"/>
        <end position="185"/>
    </location>
</feature>
<gene>
    <name evidence="4" type="ORF">SSLN_LOCUS10866</name>
</gene>
<dbReference type="WBParaSite" id="SSLN_0001128901-mRNA-1">
    <property type="protein sequence ID" value="SSLN_0001128901-mRNA-1"/>
    <property type="gene ID" value="SSLN_0001128901"/>
</dbReference>
<feature type="domain" description="JmjC" evidence="2">
    <location>
        <begin position="430"/>
        <end position="487"/>
    </location>
</feature>
<dbReference type="Pfam" id="PF08007">
    <property type="entry name" value="JmjC_2"/>
    <property type="match status" value="1"/>
</dbReference>
<feature type="compositionally biased region" description="Basic and acidic residues" evidence="1">
    <location>
        <begin position="778"/>
        <end position="787"/>
    </location>
</feature>
<name>A0A183T318_SCHSO</name>
<evidence type="ECO:0000313" key="6">
    <source>
        <dbReference type="WBParaSite" id="SSLN_0001128901-mRNA-1"/>
    </source>
</evidence>
<dbReference type="Gene3D" id="3.90.930.40">
    <property type="match status" value="2"/>
</dbReference>
<feature type="domain" description="RIOX1/NO66-like C-terminal winged helix" evidence="3">
    <location>
        <begin position="710"/>
        <end position="753"/>
    </location>
</feature>
<evidence type="ECO:0000259" key="3">
    <source>
        <dbReference type="Pfam" id="PF21233"/>
    </source>
</evidence>
<feature type="compositionally biased region" description="Acidic residues" evidence="1">
    <location>
        <begin position="243"/>
        <end position="254"/>
    </location>
</feature>
<dbReference type="PANTHER" id="PTHR35711">
    <property type="entry name" value="EXPRESSED PROTEIN"/>
    <property type="match status" value="1"/>
</dbReference>
<dbReference type="OrthoDB" id="425950at2759"/>
<protein>
    <submittedName>
        <fullName evidence="6">Bifunctional lysine-specific demethylase and histidyl-hydroxylase</fullName>
    </submittedName>
</protein>
<dbReference type="PANTHER" id="PTHR35711:SF1">
    <property type="entry name" value="ECTODERMAL, ISOFORM F"/>
    <property type="match status" value="1"/>
</dbReference>
<dbReference type="AlphaFoldDB" id="A0A183T318"/>
<evidence type="ECO:0000256" key="1">
    <source>
        <dbReference type="SAM" id="MobiDB-lite"/>
    </source>
</evidence>
<evidence type="ECO:0000259" key="2">
    <source>
        <dbReference type="Pfam" id="PF08007"/>
    </source>
</evidence>
<organism evidence="6">
    <name type="scientific">Schistocephalus solidus</name>
    <name type="common">Tapeworm</name>
    <dbReference type="NCBI Taxonomy" id="70667"/>
    <lineage>
        <taxon>Eukaryota</taxon>
        <taxon>Metazoa</taxon>
        <taxon>Spiralia</taxon>
        <taxon>Lophotrochozoa</taxon>
        <taxon>Platyhelminthes</taxon>
        <taxon>Cestoda</taxon>
        <taxon>Eucestoda</taxon>
        <taxon>Diphyllobothriidea</taxon>
        <taxon>Diphyllobothriidae</taxon>
        <taxon>Schistocephalus</taxon>
    </lineage>
</organism>
<keyword evidence="5" id="KW-1185">Reference proteome</keyword>
<feature type="compositionally biased region" description="Polar residues" evidence="1">
    <location>
        <begin position="139"/>
        <end position="153"/>
    </location>
</feature>
<feature type="region of interest" description="Disordered" evidence="1">
    <location>
        <begin position="243"/>
        <end position="282"/>
    </location>
</feature>
<feature type="region of interest" description="Disordered" evidence="1">
    <location>
        <begin position="579"/>
        <end position="607"/>
    </location>
</feature>
<reference evidence="6" key="1">
    <citation type="submission" date="2016-06" db="UniProtKB">
        <authorList>
            <consortium name="WormBaseParasite"/>
        </authorList>
    </citation>
    <scope>IDENTIFICATION</scope>
</reference>
<proteinExistence type="predicted"/>
<dbReference type="STRING" id="70667.A0A183T318"/>
<feature type="compositionally biased region" description="Basic residues" evidence="1">
    <location>
        <begin position="124"/>
        <end position="136"/>
    </location>
</feature>
<dbReference type="Pfam" id="PF21233">
    <property type="entry name" value="WHD_RIOX1"/>
    <property type="match status" value="1"/>
</dbReference>
<feature type="compositionally biased region" description="Acidic residues" evidence="1">
    <location>
        <begin position="262"/>
        <end position="279"/>
    </location>
</feature>
<feature type="compositionally biased region" description="Basic residues" evidence="1">
    <location>
        <begin position="191"/>
        <end position="200"/>
    </location>
</feature>
<reference evidence="4 5" key="2">
    <citation type="submission" date="2018-11" db="EMBL/GenBank/DDBJ databases">
        <authorList>
            <consortium name="Pathogen Informatics"/>
        </authorList>
    </citation>
    <scope>NUCLEOTIDE SEQUENCE [LARGE SCALE GENOMIC DNA]</scope>
    <source>
        <strain evidence="4 5">NST_G2</strain>
    </source>
</reference>
<dbReference type="InterPro" id="IPR003347">
    <property type="entry name" value="JmjC_dom"/>
</dbReference>